<evidence type="ECO:0000256" key="1">
    <source>
        <dbReference type="SAM" id="MobiDB-lite"/>
    </source>
</evidence>
<proteinExistence type="predicted"/>
<sequence>MEAFLYQRKPFARSCSLEETVTRSHTFHAIGQGTDNLPQEEGSPRQRRITVASYIPQSKDQNGNFAGKELSGPRAKALAELNTEEVCQWFSSIGLHKCLPLIRGAHLCGSHLASIDLSTLELLQVSDLEDRERLLSAIYEALHPPNTTSQRVDSLLATFGTQSVERFTAALVSMTKSHSSPHVSNLNQCSFRFRQRSAVAQRNSQLIEITIKVCASEQIVHLRTPKDTGVGKVLESCLKMLGSEDEKDTFILKITEDELPMDQQIGDLLGSDSRLIELLLCKKEKPTQPEGPPASPATGNCDLENQIQCCNDEKLRELNQQVESLQNVILQVQELHHGLVAFCGELRNMDTEQDAEGLSSVELEGRLAQTQSSLKEKRQSLQVLKDSSSTVATHRTGRVEVRLLEKMRLNCHVFQEEIALVHLNRQVVNLQVALEETQDKEKAEGKCSTLGQLVSLQSPAMLLATQETRGPDDFGFSTRLIRGQGLVVVHVEDSNLCVNDRLVEVNGVSVVGSSEEELQALLHQQPTAHIIVLRRPPPLPAESPEQLHHNSTSWSPGVCSAASR</sequence>
<keyword evidence="3" id="KW-1185">Reference proteome</keyword>
<dbReference type="Pfam" id="PF07647">
    <property type="entry name" value="SAM_2"/>
    <property type="match status" value="1"/>
</dbReference>
<dbReference type="RefSeq" id="XP_031435252.1">
    <property type="nucleotide sequence ID" value="XM_031579392.2"/>
</dbReference>
<evidence type="ECO:0000259" key="2">
    <source>
        <dbReference type="PROSITE" id="PS50106"/>
    </source>
</evidence>
<dbReference type="SUPFAM" id="SSF50156">
    <property type="entry name" value="PDZ domain-like"/>
    <property type="match status" value="1"/>
</dbReference>
<dbReference type="PANTHER" id="PTHR12573">
    <property type="entry name" value="AT09986P-RELATED"/>
    <property type="match status" value="1"/>
</dbReference>
<dbReference type="Proteomes" id="UP000515152">
    <property type="component" value="Chromosome 13"/>
</dbReference>
<organism evidence="3 4">
    <name type="scientific">Clupea harengus</name>
    <name type="common">Atlantic herring</name>
    <dbReference type="NCBI Taxonomy" id="7950"/>
    <lineage>
        <taxon>Eukaryota</taxon>
        <taxon>Metazoa</taxon>
        <taxon>Chordata</taxon>
        <taxon>Craniata</taxon>
        <taxon>Vertebrata</taxon>
        <taxon>Euteleostomi</taxon>
        <taxon>Actinopterygii</taxon>
        <taxon>Neopterygii</taxon>
        <taxon>Teleostei</taxon>
        <taxon>Clupei</taxon>
        <taxon>Clupeiformes</taxon>
        <taxon>Clupeoidei</taxon>
        <taxon>Clupeidae</taxon>
        <taxon>Clupea</taxon>
    </lineage>
</organism>
<dbReference type="CDD" id="cd09487">
    <property type="entry name" value="SAM_superfamily"/>
    <property type="match status" value="1"/>
</dbReference>
<dbReference type="CDD" id="cd00136">
    <property type="entry name" value="PDZ_canonical"/>
    <property type="match status" value="1"/>
</dbReference>
<name>A0A6P8GIH4_CLUHA</name>
<evidence type="ECO:0000313" key="3">
    <source>
        <dbReference type="Proteomes" id="UP000515152"/>
    </source>
</evidence>
<dbReference type="InterPro" id="IPR001660">
    <property type="entry name" value="SAM"/>
</dbReference>
<feature type="region of interest" description="Disordered" evidence="1">
    <location>
        <begin position="536"/>
        <end position="564"/>
    </location>
</feature>
<dbReference type="KEGG" id="char:116223289"/>
<dbReference type="PANTHER" id="PTHR12573:SF4">
    <property type="entry name" value="AT09986P-RELATED"/>
    <property type="match status" value="1"/>
</dbReference>
<dbReference type="InterPro" id="IPR036034">
    <property type="entry name" value="PDZ_sf"/>
</dbReference>
<dbReference type="InterPro" id="IPR001478">
    <property type="entry name" value="PDZ"/>
</dbReference>
<dbReference type="SMART" id="SM00228">
    <property type="entry name" value="PDZ"/>
    <property type="match status" value="1"/>
</dbReference>
<accession>A0A6P8GIH4</accession>
<protein>
    <submittedName>
        <fullName evidence="4">Uncharacterized protein LOC116223289</fullName>
    </submittedName>
</protein>
<gene>
    <name evidence="4" type="primary">LOC116223289</name>
</gene>
<evidence type="ECO:0000313" key="4">
    <source>
        <dbReference type="RefSeq" id="XP_031435252.1"/>
    </source>
</evidence>
<dbReference type="SUPFAM" id="SSF47769">
    <property type="entry name" value="SAM/Pointed domain"/>
    <property type="match status" value="1"/>
</dbReference>
<dbReference type="SMART" id="SM00454">
    <property type="entry name" value="SAM"/>
    <property type="match status" value="1"/>
</dbReference>
<dbReference type="InterPro" id="IPR013761">
    <property type="entry name" value="SAM/pointed_sf"/>
</dbReference>
<dbReference type="Gene3D" id="2.30.42.10">
    <property type="match status" value="1"/>
</dbReference>
<feature type="domain" description="PDZ" evidence="2">
    <location>
        <begin position="461"/>
        <end position="537"/>
    </location>
</feature>
<dbReference type="OrthoDB" id="449487at2759"/>
<reference evidence="4" key="1">
    <citation type="submission" date="2025-08" db="UniProtKB">
        <authorList>
            <consortium name="RefSeq"/>
        </authorList>
    </citation>
    <scope>IDENTIFICATION</scope>
</reference>
<dbReference type="GeneID" id="116223289"/>
<dbReference type="Gene3D" id="1.10.150.50">
    <property type="entry name" value="Transcription Factor, Ets-1"/>
    <property type="match status" value="1"/>
</dbReference>
<dbReference type="AlphaFoldDB" id="A0A6P8GIH4"/>
<dbReference type="PROSITE" id="PS50106">
    <property type="entry name" value="PDZ"/>
    <property type="match status" value="1"/>
</dbReference>